<name>A0A3L8DQA7_OOCBI</name>
<gene>
    <name evidence="2" type="ORF">DMN91_004734</name>
</gene>
<dbReference type="InterPro" id="IPR036691">
    <property type="entry name" value="Endo/exonu/phosph_ase_sf"/>
</dbReference>
<dbReference type="EMBL" id="QOIP01000005">
    <property type="protein sequence ID" value="RLU22456.1"/>
    <property type="molecule type" value="Genomic_DNA"/>
</dbReference>
<comment type="caution">
    <text evidence="2">The sequence shown here is derived from an EMBL/GenBank/DDBJ whole genome shotgun (WGS) entry which is preliminary data.</text>
</comment>
<organism evidence="2 3">
    <name type="scientific">Ooceraea biroi</name>
    <name type="common">Clonal raider ant</name>
    <name type="synonym">Cerapachys biroi</name>
    <dbReference type="NCBI Taxonomy" id="2015173"/>
    <lineage>
        <taxon>Eukaryota</taxon>
        <taxon>Metazoa</taxon>
        <taxon>Ecdysozoa</taxon>
        <taxon>Arthropoda</taxon>
        <taxon>Hexapoda</taxon>
        <taxon>Insecta</taxon>
        <taxon>Pterygota</taxon>
        <taxon>Neoptera</taxon>
        <taxon>Endopterygota</taxon>
        <taxon>Hymenoptera</taxon>
        <taxon>Apocrita</taxon>
        <taxon>Aculeata</taxon>
        <taxon>Formicoidea</taxon>
        <taxon>Formicidae</taxon>
        <taxon>Dorylinae</taxon>
        <taxon>Ooceraea</taxon>
    </lineage>
</organism>
<dbReference type="Pfam" id="PF14529">
    <property type="entry name" value="Exo_endo_phos_2"/>
    <property type="match status" value="1"/>
</dbReference>
<dbReference type="SUPFAM" id="SSF56219">
    <property type="entry name" value="DNase I-like"/>
    <property type="match status" value="1"/>
</dbReference>
<evidence type="ECO:0000313" key="3">
    <source>
        <dbReference type="Proteomes" id="UP000279307"/>
    </source>
</evidence>
<reference evidence="2 3" key="1">
    <citation type="journal article" date="2018" name="Genome Res.">
        <title>The genomic architecture and molecular evolution of ant odorant receptors.</title>
        <authorList>
            <person name="McKenzie S.K."/>
            <person name="Kronauer D.J.C."/>
        </authorList>
    </citation>
    <scope>NUCLEOTIDE SEQUENCE [LARGE SCALE GENOMIC DNA]</scope>
    <source>
        <strain evidence="2">Clonal line C1</strain>
    </source>
</reference>
<sequence length="237" mass="27390">MTNILLWNTSGIRSKKAELLHTISPYDIVVITEIKVGSDSIMYFPGYKTYKSNNLNNIGIVAILVKHDIEFEIIKDLKIHSDNFDVIGIRIVNTTRVFNLIAVYRKSYGREKILTWDELLDFSDAEEDTIILGDFNDHHTTWNCDKTDKNGEKLFTAMYDEGYIVLNSDTKSQLNYYNQVASNIDLVFANNDLAGLLDYNQLSDTWGLDHYPIEILFDIEVEPYRKLTNRVTNRNTD</sequence>
<dbReference type="GO" id="GO:0003824">
    <property type="term" value="F:catalytic activity"/>
    <property type="evidence" value="ECO:0007669"/>
    <property type="project" value="InterPro"/>
</dbReference>
<protein>
    <recommendedName>
        <fullName evidence="1">Endonuclease/exonuclease/phosphatase domain-containing protein</fullName>
    </recommendedName>
</protein>
<dbReference type="Gene3D" id="3.60.10.10">
    <property type="entry name" value="Endonuclease/exonuclease/phosphatase"/>
    <property type="match status" value="1"/>
</dbReference>
<dbReference type="AlphaFoldDB" id="A0A3L8DQA7"/>
<accession>A0A3L8DQA7</accession>
<evidence type="ECO:0000259" key="1">
    <source>
        <dbReference type="Pfam" id="PF14529"/>
    </source>
</evidence>
<evidence type="ECO:0000313" key="2">
    <source>
        <dbReference type="EMBL" id="RLU22456.1"/>
    </source>
</evidence>
<proteinExistence type="predicted"/>
<feature type="domain" description="Endonuclease/exonuclease/phosphatase" evidence="1">
    <location>
        <begin position="100"/>
        <end position="213"/>
    </location>
</feature>
<dbReference type="InterPro" id="IPR005135">
    <property type="entry name" value="Endo/exonuclease/phosphatase"/>
</dbReference>
<dbReference type="Proteomes" id="UP000279307">
    <property type="component" value="Chromosome 5"/>
</dbReference>